<reference evidence="5 6" key="1">
    <citation type="journal article" date="2019" name="Emerg. Microbes Infect.">
        <title>Comprehensive subspecies identification of 175 nontuberculous mycobacteria species based on 7547 genomic profiles.</title>
        <authorList>
            <person name="Matsumoto Y."/>
            <person name="Kinjo T."/>
            <person name="Motooka D."/>
            <person name="Nabeya D."/>
            <person name="Jung N."/>
            <person name="Uechi K."/>
            <person name="Horii T."/>
            <person name="Iida T."/>
            <person name="Fujita J."/>
            <person name="Nakamura S."/>
        </authorList>
    </citation>
    <scope>NUCLEOTIDE SEQUENCE [LARGE SCALE GENOMIC DNA]</scope>
    <source>
        <strain evidence="5 6">JCM 15296</strain>
    </source>
</reference>
<dbReference type="InterPro" id="IPR005320">
    <property type="entry name" value="Peptidase_S51"/>
</dbReference>
<protein>
    <submittedName>
        <fullName evidence="5">Peptidase E</fullName>
    </submittedName>
</protein>
<dbReference type="Gene3D" id="3.40.50.880">
    <property type="match status" value="1"/>
</dbReference>
<keyword evidence="4" id="KW-0720">Serine protease</keyword>
<organism evidence="5 6">
    <name type="scientific">Mycolicibacterium aubagnense</name>
    <dbReference type="NCBI Taxonomy" id="319707"/>
    <lineage>
        <taxon>Bacteria</taxon>
        <taxon>Bacillati</taxon>
        <taxon>Actinomycetota</taxon>
        <taxon>Actinomycetes</taxon>
        <taxon>Mycobacteriales</taxon>
        <taxon>Mycobacteriaceae</taxon>
        <taxon>Mycolicibacterium</taxon>
    </lineage>
</organism>
<evidence type="ECO:0000256" key="1">
    <source>
        <dbReference type="ARBA" id="ARBA00006534"/>
    </source>
</evidence>
<name>A0ABN5YLM4_9MYCO</name>
<sequence length="252" mass="26504">MGGALTVDAMPSDAPTILATSGGIGQGQRTRFEFTAMTDYAVDLSGVTGRPPRVCLLATAMGDDKAVLHYLTEAAQVRGFIPSHVALFPMPTVDDVTAHLLEQDVVWVFGGSVAGLLAMWRLHGVDEALGIAWQAGVVLTGTSAGSICWHAGGTTDSFGPQLQPVTNGLGFLPYANGVHYDSEDQRRPLLHELVGSEVLPSAFATDDGAGLVYRGTQFVEAIAENNTAGAYFVERCGGAVTETALGVRRLQR</sequence>
<keyword evidence="6" id="KW-1185">Reference proteome</keyword>
<comment type="similarity">
    <text evidence="1">Belongs to the peptidase S51 family.</text>
</comment>
<dbReference type="SUPFAM" id="SSF52317">
    <property type="entry name" value="Class I glutamine amidotransferase-like"/>
    <property type="match status" value="1"/>
</dbReference>
<dbReference type="InterPro" id="IPR029062">
    <property type="entry name" value="Class_I_gatase-like"/>
</dbReference>
<evidence type="ECO:0000256" key="4">
    <source>
        <dbReference type="ARBA" id="ARBA00022825"/>
    </source>
</evidence>
<dbReference type="CDD" id="cd03146">
    <property type="entry name" value="GAT1_Peptidase_E"/>
    <property type="match status" value="1"/>
</dbReference>
<evidence type="ECO:0000313" key="5">
    <source>
        <dbReference type="EMBL" id="BBX82622.1"/>
    </source>
</evidence>
<dbReference type="PANTHER" id="PTHR20842">
    <property type="entry name" value="PROTEASE S51 ALPHA-ASPARTYL DIPEPTIDASE"/>
    <property type="match status" value="1"/>
</dbReference>
<evidence type="ECO:0000256" key="2">
    <source>
        <dbReference type="ARBA" id="ARBA00022670"/>
    </source>
</evidence>
<keyword evidence="3" id="KW-0378">Hydrolase</keyword>
<dbReference type="Proteomes" id="UP000465609">
    <property type="component" value="Chromosome"/>
</dbReference>
<evidence type="ECO:0000313" key="6">
    <source>
        <dbReference type="Proteomes" id="UP000465609"/>
    </source>
</evidence>
<proteinExistence type="inferred from homology"/>
<dbReference type="PANTHER" id="PTHR20842:SF0">
    <property type="entry name" value="ALPHA-ASPARTYL DIPEPTIDASE"/>
    <property type="match status" value="1"/>
</dbReference>
<gene>
    <name evidence="5" type="ORF">MAUB_04950</name>
</gene>
<keyword evidence="2" id="KW-0645">Protease</keyword>
<dbReference type="EMBL" id="AP022577">
    <property type="protein sequence ID" value="BBX82622.1"/>
    <property type="molecule type" value="Genomic_DNA"/>
</dbReference>
<evidence type="ECO:0000256" key="3">
    <source>
        <dbReference type="ARBA" id="ARBA00022801"/>
    </source>
</evidence>
<accession>A0ABN5YLM4</accession>
<dbReference type="Pfam" id="PF03575">
    <property type="entry name" value="Peptidase_S51"/>
    <property type="match status" value="1"/>
</dbReference>